<reference evidence="3 4" key="1">
    <citation type="submission" date="2016-10" db="EMBL/GenBank/DDBJ databases">
        <authorList>
            <person name="Varghese N."/>
            <person name="Submissions S."/>
        </authorList>
    </citation>
    <scope>NUCLEOTIDE SEQUENCE [LARGE SCALE GENOMIC DNA]</scope>
    <source>
        <strain evidence="3 4">WC1T17</strain>
    </source>
</reference>
<feature type="transmembrane region" description="Helical" evidence="2">
    <location>
        <begin position="51"/>
        <end position="72"/>
    </location>
</feature>
<dbReference type="InterPro" id="IPR003425">
    <property type="entry name" value="CCB3/YggT"/>
</dbReference>
<evidence type="ECO:0000313" key="4">
    <source>
        <dbReference type="Proteomes" id="UP000182089"/>
    </source>
</evidence>
<evidence type="ECO:0000256" key="1">
    <source>
        <dbReference type="ARBA" id="ARBA00010894"/>
    </source>
</evidence>
<name>A0ABY1AAX9_9LACO</name>
<keyword evidence="2" id="KW-0812">Transmembrane</keyword>
<evidence type="ECO:0000313" key="3">
    <source>
        <dbReference type="EMBL" id="SEM57046.1"/>
    </source>
</evidence>
<dbReference type="PANTHER" id="PTHR33219:SF14">
    <property type="entry name" value="PROTEIN COFACTOR ASSEMBLY OF COMPLEX C SUBUNIT B CCB3, CHLOROPLASTIC-RELATED"/>
    <property type="match status" value="1"/>
</dbReference>
<dbReference type="PANTHER" id="PTHR33219">
    <property type="entry name" value="YLMG HOMOLOG PROTEIN 2, CHLOROPLASTIC"/>
    <property type="match status" value="1"/>
</dbReference>
<protein>
    <submittedName>
        <fullName evidence="3">YggT family protein</fullName>
    </submittedName>
</protein>
<dbReference type="EMBL" id="FOCC01000004">
    <property type="protein sequence ID" value="SEM57046.1"/>
    <property type="molecule type" value="Genomic_DNA"/>
</dbReference>
<feature type="transmembrane region" description="Helical" evidence="2">
    <location>
        <begin position="12"/>
        <end position="31"/>
    </location>
</feature>
<evidence type="ECO:0000256" key="2">
    <source>
        <dbReference type="SAM" id="Phobius"/>
    </source>
</evidence>
<organism evidence="3 4">
    <name type="scientific">Ligilactobacillus ruminis</name>
    <dbReference type="NCBI Taxonomy" id="1623"/>
    <lineage>
        <taxon>Bacteria</taxon>
        <taxon>Bacillati</taxon>
        <taxon>Bacillota</taxon>
        <taxon>Bacilli</taxon>
        <taxon>Lactobacillales</taxon>
        <taxon>Lactobacillaceae</taxon>
        <taxon>Ligilactobacillus</taxon>
    </lineage>
</organism>
<sequence length="86" mass="9786">MLTLIVADLFRIYGLLIVVYCFLSWFPNAQNSKFGYYISRICEPYLSLFDFIPPIAGISFSPIIALIVLDFVERGLLLLMGILGIY</sequence>
<comment type="similarity">
    <text evidence="1">Belongs to the YggT family.</text>
</comment>
<proteinExistence type="inferred from homology"/>
<gene>
    <name evidence="3" type="ORF">SAMN05216431_104153</name>
</gene>
<dbReference type="Pfam" id="PF02325">
    <property type="entry name" value="CCB3_YggT"/>
    <property type="match status" value="1"/>
</dbReference>
<dbReference type="Proteomes" id="UP000182089">
    <property type="component" value="Unassembled WGS sequence"/>
</dbReference>
<comment type="caution">
    <text evidence="3">The sequence shown here is derived from an EMBL/GenBank/DDBJ whole genome shotgun (WGS) entry which is preliminary data.</text>
</comment>
<keyword evidence="2" id="KW-0472">Membrane</keyword>
<keyword evidence="2" id="KW-1133">Transmembrane helix</keyword>
<accession>A0ABY1AAX9</accession>